<keyword evidence="2" id="KW-0812">Transmembrane</keyword>
<evidence type="ECO:0000313" key="4">
    <source>
        <dbReference type="Proteomes" id="UP001174677"/>
    </source>
</evidence>
<keyword evidence="2" id="KW-0472">Membrane</keyword>
<feature type="compositionally biased region" description="Polar residues" evidence="1">
    <location>
        <begin position="30"/>
        <end position="50"/>
    </location>
</feature>
<feature type="compositionally biased region" description="Basic and acidic residues" evidence="1">
    <location>
        <begin position="69"/>
        <end position="85"/>
    </location>
</feature>
<keyword evidence="2" id="KW-1133">Transmembrane helix</keyword>
<protein>
    <submittedName>
        <fullName evidence="3">Uncharacterized protein</fullName>
    </submittedName>
</protein>
<name>A0ABQ9MH99_HEVBR</name>
<proteinExistence type="predicted"/>
<evidence type="ECO:0000256" key="1">
    <source>
        <dbReference type="SAM" id="MobiDB-lite"/>
    </source>
</evidence>
<organism evidence="3 4">
    <name type="scientific">Hevea brasiliensis</name>
    <name type="common">Para rubber tree</name>
    <name type="synonym">Siphonia brasiliensis</name>
    <dbReference type="NCBI Taxonomy" id="3981"/>
    <lineage>
        <taxon>Eukaryota</taxon>
        <taxon>Viridiplantae</taxon>
        <taxon>Streptophyta</taxon>
        <taxon>Embryophyta</taxon>
        <taxon>Tracheophyta</taxon>
        <taxon>Spermatophyta</taxon>
        <taxon>Magnoliopsida</taxon>
        <taxon>eudicotyledons</taxon>
        <taxon>Gunneridae</taxon>
        <taxon>Pentapetalae</taxon>
        <taxon>rosids</taxon>
        <taxon>fabids</taxon>
        <taxon>Malpighiales</taxon>
        <taxon>Euphorbiaceae</taxon>
        <taxon>Crotonoideae</taxon>
        <taxon>Micrandreae</taxon>
        <taxon>Hevea</taxon>
    </lineage>
</organism>
<dbReference type="PANTHER" id="PTHR35482:SF1">
    <property type="entry name" value="CYTOCHROME C OXIDASE SUBUNIT"/>
    <property type="match status" value="1"/>
</dbReference>
<sequence>MASLHQFQHSCLSSLIQKPTTLFPSKPSPFKTSLSLNPSNAESAKPTSQNPPGTTPEPEPGPVDPVKLAFEKAKAYKKSIRDTKKTKLQKNPIEGSGSTSIGNDGEEKEVPVSVKVAMEKAKEYKKSKEVGGGGGGGVKGASESETNSGLKGENGGNLERGLVERGTIKEKKLSISSVDFIGLNFEDKKRGRGLPPGLAPVIDPFPEGDLPEVEIIVGDTSKLGDPTTSVPQSSQEDNLDLYKPKVSTWGVFPRPGDISKTFGGGRTIRPGDMLETAEERAAKDKHTKQLLAAYRKKIGLNVDPKLKSECEKALKDGDSFMDSGKLNEALSYYQKVMDKLPFQSELHGLAALQWSICYDSLNRPNEARAMYEKLQSHPNAKVSKKARQFLFSFQAMDMMKVSGSNFLPKSTGYQNYFEAFIEDKSNYPLGVAGSEDDALAQTLPYVFLLASPIFIVLFIAVQGANTN</sequence>
<accession>A0ABQ9MH99</accession>
<feature type="region of interest" description="Disordered" evidence="1">
    <location>
        <begin position="15"/>
        <end position="165"/>
    </location>
</feature>
<feature type="compositionally biased region" description="Pro residues" evidence="1">
    <location>
        <begin position="53"/>
        <end position="63"/>
    </location>
</feature>
<feature type="compositionally biased region" description="Gly residues" evidence="1">
    <location>
        <begin position="130"/>
        <end position="139"/>
    </location>
</feature>
<dbReference type="EMBL" id="JARPOI010000006">
    <property type="protein sequence ID" value="KAJ9179587.1"/>
    <property type="molecule type" value="Genomic_DNA"/>
</dbReference>
<dbReference type="Proteomes" id="UP001174677">
    <property type="component" value="Chromosome 6"/>
</dbReference>
<dbReference type="SUPFAM" id="SSF48452">
    <property type="entry name" value="TPR-like"/>
    <property type="match status" value="1"/>
</dbReference>
<dbReference type="PANTHER" id="PTHR35482">
    <property type="entry name" value="CYTOCHROME C OXIDASE SUBUNIT"/>
    <property type="match status" value="1"/>
</dbReference>
<feature type="transmembrane region" description="Helical" evidence="2">
    <location>
        <begin position="443"/>
        <end position="461"/>
    </location>
</feature>
<keyword evidence="4" id="KW-1185">Reference proteome</keyword>
<comment type="caution">
    <text evidence="3">The sequence shown here is derived from an EMBL/GenBank/DDBJ whole genome shotgun (WGS) entry which is preliminary data.</text>
</comment>
<gene>
    <name evidence="3" type="ORF">P3X46_011359</name>
</gene>
<reference evidence="3" key="1">
    <citation type="journal article" date="2023" name="Plant Biotechnol. J.">
        <title>Chromosome-level wild Hevea brasiliensis genome provides new tools for genomic-assisted breeding and valuable loci to elevate rubber yield.</title>
        <authorList>
            <person name="Cheng H."/>
            <person name="Song X."/>
            <person name="Hu Y."/>
            <person name="Wu T."/>
            <person name="Yang Q."/>
            <person name="An Z."/>
            <person name="Feng S."/>
            <person name="Deng Z."/>
            <person name="Wu W."/>
            <person name="Zeng X."/>
            <person name="Tu M."/>
            <person name="Wang X."/>
            <person name="Huang H."/>
        </authorList>
    </citation>
    <scope>NUCLEOTIDE SEQUENCE</scope>
    <source>
        <strain evidence="3">MT/VB/25A 57/8</strain>
    </source>
</reference>
<evidence type="ECO:0000313" key="3">
    <source>
        <dbReference type="EMBL" id="KAJ9179587.1"/>
    </source>
</evidence>
<feature type="compositionally biased region" description="Basic and acidic residues" evidence="1">
    <location>
        <begin position="117"/>
        <end position="129"/>
    </location>
</feature>
<dbReference type="InterPro" id="IPR011990">
    <property type="entry name" value="TPR-like_helical_dom_sf"/>
</dbReference>
<evidence type="ECO:0000256" key="2">
    <source>
        <dbReference type="SAM" id="Phobius"/>
    </source>
</evidence>
<dbReference type="Gene3D" id="1.25.40.10">
    <property type="entry name" value="Tetratricopeptide repeat domain"/>
    <property type="match status" value="1"/>
</dbReference>